<protein>
    <recommendedName>
        <fullName evidence="3">PGG domain-containing protein</fullName>
    </recommendedName>
</protein>
<evidence type="ECO:0000313" key="4">
    <source>
        <dbReference type="EMBL" id="KAJ0208153.1"/>
    </source>
</evidence>
<dbReference type="InterPro" id="IPR002110">
    <property type="entry name" value="Ankyrin_rpt"/>
</dbReference>
<evidence type="ECO:0000313" key="5">
    <source>
        <dbReference type="Proteomes" id="UP000235145"/>
    </source>
</evidence>
<dbReference type="Pfam" id="PF12796">
    <property type="entry name" value="Ank_2"/>
    <property type="match status" value="1"/>
</dbReference>
<comment type="caution">
    <text evidence="4">The sequence shown here is derived from an EMBL/GenBank/DDBJ whole genome shotgun (WGS) entry which is preliminary data.</text>
</comment>
<feature type="transmembrane region" description="Helical" evidence="2">
    <location>
        <begin position="575"/>
        <end position="600"/>
    </location>
</feature>
<dbReference type="Proteomes" id="UP000235145">
    <property type="component" value="Unassembled WGS sequence"/>
</dbReference>
<evidence type="ECO:0000259" key="3">
    <source>
        <dbReference type="Pfam" id="PF13962"/>
    </source>
</evidence>
<dbReference type="PANTHER" id="PTHR24177:SF468">
    <property type="entry name" value="PGG DOMAIN-CONTAINING PROTEIN"/>
    <property type="match status" value="1"/>
</dbReference>
<keyword evidence="2" id="KW-1133">Transmembrane helix</keyword>
<feature type="region of interest" description="Disordered" evidence="1">
    <location>
        <begin position="1"/>
        <end position="56"/>
    </location>
</feature>
<dbReference type="SUPFAM" id="SSF48403">
    <property type="entry name" value="Ankyrin repeat"/>
    <property type="match status" value="2"/>
</dbReference>
<gene>
    <name evidence="4" type="ORF">LSAT_V11C500257530</name>
</gene>
<sequence>MQVPKMKAASPHVDSNESDVQEMNPESTPPMGSIEDINPIRQQESETKPSASSYVSQSSFHQKLPCGDLVGNREQYIRICAPLYNAASIGDWEAAQVIFGKHKDLILVEYAITENYETALHIAASAKNSKSVDKFVQNLVTMMTEKQLELTNKNDNTALCLAAAAGNVKIVRTLLEKNPALVDIPGSNGMMPLYMASLFGRSKMVNYLYDKSGQMSGNRWKDQNRSWVLQKCVEADHFDVAIKIVTYWPQLATSGIVLRVLARKTDAFKGTKPHFIRRILYPILALIHVKIGSSDQKPTDAMKLLRIMWAEIMKLPDREISSIMRGPADYPSTSGKDKEDVQQLIAKLPDRLYKLLREEESYQKGKKLPRGLDNKELKDQPMKFSSRILFVAAEMGNTEFLIELIRQYPDLIWKMNDNRQTIFHVAVIHRHEGIYNLLHEIGSMKDMITPMKDDEGNTMLHLVGKCPKNNHNQNDSGVGLQMQRELLWFKEVEALLPPSYRERKNNNGQTPHELFMEEHKELLSANEKWMKDTANQCLVVGALIASIAFAAAFGVPGGYDQNTGIPMFVHNQSFIAFAISDAISLTFSSISILIFLSIYLSRYAELDFMEVLPQKLMTGLVTLFFSIAAMLVGFSVSFFVVFQDKLIWVPIIIALWISIPVILYVRLQYNLLWDAFYSIYGFKLIFKPKNPRLFYRSPSF</sequence>
<dbReference type="SMART" id="SM00248">
    <property type="entry name" value="ANK"/>
    <property type="match status" value="5"/>
</dbReference>
<organism evidence="4 5">
    <name type="scientific">Lactuca sativa</name>
    <name type="common">Garden lettuce</name>
    <dbReference type="NCBI Taxonomy" id="4236"/>
    <lineage>
        <taxon>Eukaryota</taxon>
        <taxon>Viridiplantae</taxon>
        <taxon>Streptophyta</taxon>
        <taxon>Embryophyta</taxon>
        <taxon>Tracheophyta</taxon>
        <taxon>Spermatophyta</taxon>
        <taxon>Magnoliopsida</taxon>
        <taxon>eudicotyledons</taxon>
        <taxon>Gunneridae</taxon>
        <taxon>Pentapetalae</taxon>
        <taxon>asterids</taxon>
        <taxon>campanulids</taxon>
        <taxon>Asterales</taxon>
        <taxon>Asteraceae</taxon>
        <taxon>Cichorioideae</taxon>
        <taxon>Cichorieae</taxon>
        <taxon>Lactucinae</taxon>
        <taxon>Lactuca</taxon>
    </lineage>
</organism>
<dbReference type="AlphaFoldDB" id="A0A9R1VLF6"/>
<evidence type="ECO:0000256" key="1">
    <source>
        <dbReference type="SAM" id="MobiDB-lite"/>
    </source>
</evidence>
<feature type="transmembrane region" description="Helical" evidence="2">
    <location>
        <begin position="537"/>
        <end position="555"/>
    </location>
</feature>
<dbReference type="Gene3D" id="1.25.40.20">
    <property type="entry name" value="Ankyrin repeat-containing domain"/>
    <property type="match status" value="2"/>
</dbReference>
<dbReference type="EMBL" id="NBSK02000005">
    <property type="protein sequence ID" value="KAJ0208153.1"/>
    <property type="molecule type" value="Genomic_DNA"/>
</dbReference>
<keyword evidence="5" id="KW-1185">Reference proteome</keyword>
<dbReference type="PANTHER" id="PTHR24177">
    <property type="entry name" value="CASKIN"/>
    <property type="match status" value="1"/>
</dbReference>
<keyword evidence="2" id="KW-0472">Membrane</keyword>
<feature type="transmembrane region" description="Helical" evidence="2">
    <location>
        <begin position="620"/>
        <end position="641"/>
    </location>
</feature>
<name>A0A9R1VLF6_LACSA</name>
<keyword evidence="2" id="KW-0812">Transmembrane</keyword>
<dbReference type="InterPro" id="IPR036770">
    <property type="entry name" value="Ankyrin_rpt-contain_sf"/>
</dbReference>
<feature type="transmembrane region" description="Helical" evidence="2">
    <location>
        <begin position="647"/>
        <end position="665"/>
    </location>
</feature>
<dbReference type="InterPro" id="IPR026961">
    <property type="entry name" value="PGG_dom"/>
</dbReference>
<evidence type="ECO:0000256" key="2">
    <source>
        <dbReference type="SAM" id="Phobius"/>
    </source>
</evidence>
<accession>A0A9R1VLF6</accession>
<reference evidence="4 5" key="1">
    <citation type="journal article" date="2017" name="Nat. Commun.">
        <title>Genome assembly with in vitro proximity ligation data and whole-genome triplication in lettuce.</title>
        <authorList>
            <person name="Reyes-Chin-Wo S."/>
            <person name="Wang Z."/>
            <person name="Yang X."/>
            <person name="Kozik A."/>
            <person name="Arikit S."/>
            <person name="Song C."/>
            <person name="Xia L."/>
            <person name="Froenicke L."/>
            <person name="Lavelle D.O."/>
            <person name="Truco M.J."/>
            <person name="Xia R."/>
            <person name="Zhu S."/>
            <person name="Xu C."/>
            <person name="Xu H."/>
            <person name="Xu X."/>
            <person name="Cox K."/>
            <person name="Korf I."/>
            <person name="Meyers B.C."/>
            <person name="Michelmore R.W."/>
        </authorList>
    </citation>
    <scope>NUCLEOTIDE SEQUENCE [LARGE SCALE GENOMIC DNA]</scope>
    <source>
        <strain evidence="5">cv. Salinas</strain>
        <tissue evidence="4">Seedlings</tissue>
    </source>
</reference>
<dbReference type="OrthoDB" id="1628002at2759"/>
<proteinExistence type="predicted"/>
<dbReference type="Pfam" id="PF13962">
    <property type="entry name" value="PGG"/>
    <property type="match status" value="1"/>
</dbReference>
<feature type="domain" description="PGG" evidence="3">
    <location>
        <begin position="527"/>
        <end position="640"/>
    </location>
</feature>